<evidence type="ECO:0000313" key="11">
    <source>
        <dbReference type="EMBL" id="TFV35272.1"/>
    </source>
</evidence>
<comment type="pathway">
    <text evidence="1">Purine metabolism; 7-cyano-7-deazaguanine biosynthesis.</text>
</comment>
<evidence type="ECO:0000256" key="4">
    <source>
        <dbReference type="ARBA" id="ARBA00022741"/>
    </source>
</evidence>
<name>A0A4Y9NTB6_9BRAD</name>
<dbReference type="Proteomes" id="UP000298225">
    <property type="component" value="Unassembled WGS sequence"/>
</dbReference>
<evidence type="ECO:0000256" key="2">
    <source>
        <dbReference type="ARBA" id="ARBA00022598"/>
    </source>
</evidence>
<keyword evidence="7" id="KW-0067">ATP-binding</keyword>
<keyword evidence="4" id="KW-0547">Nucleotide-binding</keyword>
<evidence type="ECO:0000256" key="8">
    <source>
        <dbReference type="ARBA" id="ARBA00037993"/>
    </source>
</evidence>
<dbReference type="Gene3D" id="3.40.50.620">
    <property type="entry name" value="HUPs"/>
    <property type="match status" value="1"/>
</dbReference>
<dbReference type="PANTHER" id="PTHR42914">
    <property type="entry name" value="7-CYANO-7-DEAZAGUANINE SYNTHASE"/>
    <property type="match status" value="1"/>
</dbReference>
<organism evidence="12 13">
    <name type="scientific">Bradyrhizobium frederickii</name>
    <dbReference type="NCBI Taxonomy" id="2560054"/>
    <lineage>
        <taxon>Bacteria</taxon>
        <taxon>Pseudomonadati</taxon>
        <taxon>Pseudomonadota</taxon>
        <taxon>Alphaproteobacteria</taxon>
        <taxon>Hyphomicrobiales</taxon>
        <taxon>Nitrobacteraceae</taxon>
        <taxon>Bradyrhizobium</taxon>
    </lineage>
</organism>
<dbReference type="NCBIfam" id="TIGR00364">
    <property type="entry name" value="7-cyano-7-deazaguanine synthase QueC"/>
    <property type="match status" value="1"/>
</dbReference>
<evidence type="ECO:0000256" key="6">
    <source>
        <dbReference type="ARBA" id="ARBA00022833"/>
    </source>
</evidence>
<dbReference type="AlphaFoldDB" id="A0A4Y9NTB6"/>
<keyword evidence="2" id="KW-0436">Ligase</keyword>
<reference evidence="12 13" key="2">
    <citation type="submission" date="2019-03" db="EMBL/GenBank/DDBJ databases">
        <title>Bradyrhizobium strains diversity.</title>
        <authorList>
            <person name="Urquiaga M.C.O."/>
            <person name="Hungria M."/>
            <person name="Delamuta J.R.M."/>
            <person name="Klepa M.S."/>
        </authorList>
    </citation>
    <scope>NUCLEOTIDE SEQUENCE [LARGE SCALE GENOMIC DNA]</scope>
    <source>
        <strain evidence="12 13">CNPSo 3426</strain>
    </source>
</reference>
<reference evidence="11 14" key="1">
    <citation type="submission" date="2019-03" db="EMBL/GenBank/DDBJ databases">
        <title>Bradyrhizobium strains diversity isolated from Chamaecrista fasciculata.</title>
        <authorList>
            <person name="Urquiaga M.C.O."/>
            <person name="Hungria M."/>
            <person name="Delamuta J.R.M."/>
        </authorList>
    </citation>
    <scope>NUCLEOTIDE SEQUENCE [LARGE SCALE GENOMIC DNA]</scope>
    <source>
        <strain evidence="11 14">CNPSo 3424</strain>
    </source>
</reference>
<dbReference type="InterPro" id="IPR014729">
    <property type="entry name" value="Rossmann-like_a/b/a_fold"/>
</dbReference>
<evidence type="ECO:0000256" key="7">
    <source>
        <dbReference type="ARBA" id="ARBA00022840"/>
    </source>
</evidence>
<sequence>MRRRILVLHSGGMDSTVCLYAAHRAGHEVISLGVDYGQRLAVEMTFAEQQAAAIGARREVVRVQWEKPQRKIPLDRDIEEMPSSISPAFLPGRNIVFLSLAAAHAAGLHADEIHIGLNCVDFSGYPDCTIEFFESFRNMLAIASPGGASLQAPLLRMSKRQIALLARELGLGEWDTWSCYRPQRVNGTIAPCHHCDACKLHAHAWAGL</sequence>
<dbReference type="CDD" id="cd01995">
    <property type="entry name" value="QueC-like"/>
    <property type="match status" value="1"/>
</dbReference>
<evidence type="ECO:0000313" key="13">
    <source>
        <dbReference type="Proteomes" id="UP000297700"/>
    </source>
</evidence>
<evidence type="ECO:0000256" key="9">
    <source>
        <dbReference type="ARBA" id="ARBA00039149"/>
    </source>
</evidence>
<keyword evidence="6" id="KW-0862">Zinc</keyword>
<dbReference type="GO" id="GO:0046872">
    <property type="term" value="F:metal ion binding"/>
    <property type="evidence" value="ECO:0007669"/>
    <property type="project" value="UniProtKB-KW"/>
</dbReference>
<evidence type="ECO:0000256" key="3">
    <source>
        <dbReference type="ARBA" id="ARBA00022723"/>
    </source>
</evidence>
<keyword evidence="5" id="KW-0671">Queuosine biosynthesis</keyword>
<dbReference type="Proteomes" id="UP000297700">
    <property type="component" value="Unassembled WGS sequence"/>
</dbReference>
<accession>A0A4Y9L060</accession>
<dbReference type="EC" id="6.3.4.20" evidence="9"/>
<evidence type="ECO:0000313" key="14">
    <source>
        <dbReference type="Proteomes" id="UP000298225"/>
    </source>
</evidence>
<protein>
    <recommendedName>
        <fullName evidence="9">7-cyano-7-deazaguanine synthase</fullName>
        <ecNumber evidence="9">6.3.4.20</ecNumber>
    </recommendedName>
</protein>
<comment type="catalytic activity">
    <reaction evidence="10">
        <text>7-carboxy-7-carbaguanine + NH4(+) + 2 ATP = 7-cyano-7-carbaguanine + 2 AMP + 2 diphosphate + 2 H(+)</text>
        <dbReference type="Rhea" id="RHEA:27982"/>
        <dbReference type="ChEBI" id="CHEBI:15378"/>
        <dbReference type="ChEBI" id="CHEBI:28938"/>
        <dbReference type="ChEBI" id="CHEBI:30616"/>
        <dbReference type="ChEBI" id="CHEBI:33019"/>
        <dbReference type="ChEBI" id="CHEBI:45075"/>
        <dbReference type="ChEBI" id="CHEBI:61036"/>
        <dbReference type="ChEBI" id="CHEBI:456215"/>
        <dbReference type="EC" id="6.3.4.20"/>
    </reaction>
</comment>
<proteinExistence type="inferred from homology"/>
<accession>A0A4Y9NTB6</accession>
<keyword evidence="14" id="KW-1185">Reference proteome</keyword>
<evidence type="ECO:0000313" key="12">
    <source>
        <dbReference type="EMBL" id="TFV69525.1"/>
    </source>
</evidence>
<dbReference type="Pfam" id="PF06508">
    <property type="entry name" value="QueC"/>
    <property type="match status" value="1"/>
</dbReference>
<dbReference type="SUPFAM" id="SSF52402">
    <property type="entry name" value="Adenine nucleotide alpha hydrolases-like"/>
    <property type="match status" value="1"/>
</dbReference>
<dbReference type="EMBL" id="SPQU01000015">
    <property type="protein sequence ID" value="TFV35272.1"/>
    <property type="molecule type" value="Genomic_DNA"/>
</dbReference>
<evidence type="ECO:0000256" key="10">
    <source>
        <dbReference type="ARBA" id="ARBA00047890"/>
    </source>
</evidence>
<dbReference type="RefSeq" id="WP_126259243.1">
    <property type="nucleotide sequence ID" value="NZ_SPQS01000026.1"/>
</dbReference>
<comment type="similarity">
    <text evidence="8">Belongs to the QueC family.</text>
</comment>
<dbReference type="GO" id="GO:0005524">
    <property type="term" value="F:ATP binding"/>
    <property type="evidence" value="ECO:0007669"/>
    <property type="project" value="UniProtKB-KW"/>
</dbReference>
<comment type="caution">
    <text evidence="12">The sequence shown here is derived from an EMBL/GenBank/DDBJ whole genome shotgun (WGS) entry which is preliminary data.</text>
</comment>
<evidence type="ECO:0000256" key="1">
    <source>
        <dbReference type="ARBA" id="ARBA00005061"/>
    </source>
</evidence>
<gene>
    <name evidence="12" type="primary">queC</name>
    <name evidence="12" type="ORF">E4K64_32985</name>
    <name evidence="11" type="ORF">E4K66_27520</name>
</gene>
<dbReference type="GO" id="GO:0008616">
    <property type="term" value="P:tRNA queuosine(34) biosynthetic process"/>
    <property type="evidence" value="ECO:0007669"/>
    <property type="project" value="UniProtKB-KW"/>
</dbReference>
<dbReference type="PIRSF" id="PIRSF006293">
    <property type="entry name" value="ExsB"/>
    <property type="match status" value="1"/>
</dbReference>
<dbReference type="OrthoDB" id="1426978at2"/>
<evidence type="ECO:0000256" key="5">
    <source>
        <dbReference type="ARBA" id="ARBA00022785"/>
    </source>
</evidence>
<keyword evidence="3" id="KW-0479">Metal-binding</keyword>
<dbReference type="EMBL" id="SPQS01000026">
    <property type="protein sequence ID" value="TFV69525.1"/>
    <property type="molecule type" value="Genomic_DNA"/>
</dbReference>
<dbReference type="GO" id="GO:0016874">
    <property type="term" value="F:ligase activity"/>
    <property type="evidence" value="ECO:0007669"/>
    <property type="project" value="UniProtKB-KW"/>
</dbReference>
<dbReference type="InterPro" id="IPR018317">
    <property type="entry name" value="QueC"/>
</dbReference>
<dbReference type="PANTHER" id="PTHR42914:SF1">
    <property type="entry name" value="7-CYANO-7-DEAZAGUANINE SYNTHASE"/>
    <property type="match status" value="1"/>
</dbReference>